<evidence type="ECO:0000256" key="1">
    <source>
        <dbReference type="SAM" id="MobiDB-lite"/>
    </source>
</evidence>
<accession>A0A1D1UQB9</accession>
<feature type="compositionally biased region" description="Polar residues" evidence="1">
    <location>
        <begin position="52"/>
        <end position="63"/>
    </location>
</feature>
<evidence type="ECO:0000313" key="3">
    <source>
        <dbReference type="Proteomes" id="UP000186922"/>
    </source>
</evidence>
<reference evidence="2 3" key="1">
    <citation type="journal article" date="2016" name="Nat. Commun.">
        <title>Extremotolerant tardigrade genome and improved radiotolerance of human cultured cells by tardigrade-unique protein.</title>
        <authorList>
            <person name="Hashimoto T."/>
            <person name="Horikawa D.D."/>
            <person name="Saito Y."/>
            <person name="Kuwahara H."/>
            <person name="Kozuka-Hata H."/>
            <person name="Shin-I T."/>
            <person name="Minakuchi Y."/>
            <person name="Ohishi K."/>
            <person name="Motoyama A."/>
            <person name="Aizu T."/>
            <person name="Enomoto A."/>
            <person name="Kondo K."/>
            <person name="Tanaka S."/>
            <person name="Hara Y."/>
            <person name="Koshikawa S."/>
            <person name="Sagara H."/>
            <person name="Miura T."/>
            <person name="Yokobori S."/>
            <person name="Miyagawa K."/>
            <person name="Suzuki Y."/>
            <person name="Kubo T."/>
            <person name="Oyama M."/>
            <person name="Kohara Y."/>
            <person name="Fujiyama A."/>
            <person name="Arakawa K."/>
            <person name="Katayama T."/>
            <person name="Toyoda A."/>
            <person name="Kunieda T."/>
        </authorList>
    </citation>
    <scope>NUCLEOTIDE SEQUENCE [LARGE SCALE GENOMIC DNA]</scope>
    <source>
        <strain evidence="2 3">YOKOZUNA-1</strain>
    </source>
</reference>
<comment type="caution">
    <text evidence="2">The sequence shown here is derived from an EMBL/GenBank/DDBJ whole genome shotgun (WGS) entry which is preliminary data.</text>
</comment>
<sequence length="148" mass="16445">MLPVQEDGPGGDRRPAAGSDPSYPKSSFVDDRNIDREPPIPRHDFVRPPQVPSQEQLYPSAQDASVRFAEDAGFNRQGSSTVSPQQTPRYRRQTDESVDSMFSRYQQSHSRAAMGHHDTDTVLASAGEPRGAAMTNKYRQSNRGTLKL</sequence>
<dbReference type="EMBL" id="BDGG01000001">
    <property type="protein sequence ID" value="GAU89467.1"/>
    <property type="molecule type" value="Genomic_DNA"/>
</dbReference>
<gene>
    <name evidence="2" type="primary">RvY_02016-1</name>
    <name evidence="2" type="synonym">RvY_02016.1</name>
    <name evidence="2" type="ORF">RvY_02016</name>
</gene>
<evidence type="ECO:0000313" key="2">
    <source>
        <dbReference type="EMBL" id="GAU89467.1"/>
    </source>
</evidence>
<feature type="compositionally biased region" description="Polar residues" evidence="1">
    <location>
        <begin position="137"/>
        <end position="148"/>
    </location>
</feature>
<dbReference type="Proteomes" id="UP000186922">
    <property type="component" value="Unassembled WGS sequence"/>
</dbReference>
<protein>
    <submittedName>
        <fullName evidence="2">Uncharacterized protein</fullName>
    </submittedName>
</protein>
<feature type="compositionally biased region" description="Basic and acidic residues" evidence="1">
    <location>
        <begin position="28"/>
        <end position="46"/>
    </location>
</feature>
<feature type="compositionally biased region" description="Polar residues" evidence="1">
    <location>
        <begin position="76"/>
        <end position="88"/>
    </location>
</feature>
<name>A0A1D1UQB9_RAMVA</name>
<dbReference type="AlphaFoldDB" id="A0A1D1UQB9"/>
<proteinExistence type="predicted"/>
<keyword evidence="3" id="KW-1185">Reference proteome</keyword>
<feature type="region of interest" description="Disordered" evidence="1">
    <location>
        <begin position="1"/>
        <end position="148"/>
    </location>
</feature>
<organism evidence="2 3">
    <name type="scientific">Ramazzottius varieornatus</name>
    <name type="common">Water bear</name>
    <name type="synonym">Tardigrade</name>
    <dbReference type="NCBI Taxonomy" id="947166"/>
    <lineage>
        <taxon>Eukaryota</taxon>
        <taxon>Metazoa</taxon>
        <taxon>Ecdysozoa</taxon>
        <taxon>Tardigrada</taxon>
        <taxon>Eutardigrada</taxon>
        <taxon>Parachela</taxon>
        <taxon>Hypsibioidea</taxon>
        <taxon>Ramazzottiidae</taxon>
        <taxon>Ramazzottius</taxon>
    </lineage>
</organism>